<proteinExistence type="predicted"/>
<dbReference type="InterPro" id="IPR042575">
    <property type="entry name" value="UBAP1_C"/>
</dbReference>
<dbReference type="GO" id="GO:0000813">
    <property type="term" value="C:ESCRT I complex"/>
    <property type="evidence" value="ECO:0007669"/>
    <property type="project" value="InterPro"/>
</dbReference>
<dbReference type="InterPro" id="IPR038870">
    <property type="entry name" value="UBAP1"/>
</dbReference>
<organism evidence="2 3">
    <name type="scientific">Trapa natans</name>
    <name type="common">Water chestnut</name>
    <dbReference type="NCBI Taxonomy" id="22666"/>
    <lineage>
        <taxon>Eukaryota</taxon>
        <taxon>Viridiplantae</taxon>
        <taxon>Streptophyta</taxon>
        <taxon>Embryophyta</taxon>
        <taxon>Tracheophyta</taxon>
        <taxon>Spermatophyta</taxon>
        <taxon>Magnoliopsida</taxon>
        <taxon>eudicotyledons</taxon>
        <taxon>Gunneridae</taxon>
        <taxon>Pentapetalae</taxon>
        <taxon>rosids</taxon>
        <taxon>malvids</taxon>
        <taxon>Myrtales</taxon>
        <taxon>Lythraceae</taxon>
        <taxon>Trapa</taxon>
    </lineage>
</organism>
<feature type="region of interest" description="Disordered" evidence="1">
    <location>
        <begin position="104"/>
        <end position="128"/>
    </location>
</feature>
<dbReference type="GO" id="GO:0043130">
    <property type="term" value="F:ubiquitin binding"/>
    <property type="evidence" value="ECO:0007669"/>
    <property type="project" value="InterPro"/>
</dbReference>
<name>A0AAN7M4V4_TRANT</name>
<accession>A0AAN7M4V4</accession>
<dbReference type="Gene3D" id="1.20.120.1920">
    <property type="entry name" value="UBAP1 SOUBA domain"/>
    <property type="match status" value="1"/>
</dbReference>
<dbReference type="PANTHER" id="PTHR15960">
    <property type="entry name" value="LD44032P"/>
    <property type="match status" value="1"/>
</dbReference>
<reference evidence="2 3" key="1">
    <citation type="journal article" date="2023" name="Hortic Res">
        <title>Pangenome of water caltrop reveals structural variations and asymmetric subgenome divergence after allopolyploidization.</title>
        <authorList>
            <person name="Zhang X."/>
            <person name="Chen Y."/>
            <person name="Wang L."/>
            <person name="Yuan Y."/>
            <person name="Fang M."/>
            <person name="Shi L."/>
            <person name="Lu R."/>
            <person name="Comes H.P."/>
            <person name="Ma Y."/>
            <person name="Chen Y."/>
            <person name="Huang G."/>
            <person name="Zhou Y."/>
            <person name="Zheng Z."/>
            <person name="Qiu Y."/>
        </authorList>
    </citation>
    <scope>NUCLEOTIDE SEQUENCE [LARGE SCALE GENOMIC DNA]</scope>
    <source>
        <strain evidence="2">F231</strain>
    </source>
</reference>
<dbReference type="InterPro" id="IPR009060">
    <property type="entry name" value="UBA-like_sf"/>
</dbReference>
<protein>
    <recommendedName>
        <fullName evidence="4">UBA domain-containing protein</fullName>
    </recommendedName>
</protein>
<sequence>MEYNFRTSQQHRPYRSSPAMYPRVADQYGHAATESHPSLSHHTAHPPPSSVGLAIRIMIKPEYRIPPLPQLSPLDESIPGSSFQFDFDFERKILAEAEQGSHNWGTVGKDNLPSRASESCPSTRPAPTGDPIISKYVASGLNPEAVPFAVSAYGDNSTKVQEFVNGYSLLREMGFPSSSIAEALIIYGNDRDKALAHFLNSSS</sequence>
<gene>
    <name evidence="2" type="ORF">SAY86_024745</name>
</gene>
<keyword evidence="3" id="KW-1185">Reference proteome</keyword>
<comment type="caution">
    <text evidence="2">The sequence shown here is derived from an EMBL/GenBank/DDBJ whole genome shotgun (WGS) entry which is preliminary data.</text>
</comment>
<dbReference type="GO" id="GO:0043162">
    <property type="term" value="P:ubiquitin-dependent protein catabolic process via the multivesicular body sorting pathway"/>
    <property type="evidence" value="ECO:0007669"/>
    <property type="project" value="InterPro"/>
</dbReference>
<dbReference type="AlphaFoldDB" id="A0AAN7M4V4"/>
<evidence type="ECO:0000313" key="3">
    <source>
        <dbReference type="Proteomes" id="UP001346149"/>
    </source>
</evidence>
<evidence type="ECO:0000313" key="2">
    <source>
        <dbReference type="EMBL" id="KAK4799380.1"/>
    </source>
</evidence>
<dbReference type="SUPFAM" id="SSF46934">
    <property type="entry name" value="UBA-like"/>
    <property type="match status" value="1"/>
</dbReference>
<evidence type="ECO:0008006" key="4">
    <source>
        <dbReference type="Google" id="ProtNLM"/>
    </source>
</evidence>
<dbReference type="CDD" id="cd14316">
    <property type="entry name" value="UBA2_UBAP1_like"/>
    <property type="match status" value="1"/>
</dbReference>
<dbReference type="EMBL" id="JAXQNO010000004">
    <property type="protein sequence ID" value="KAK4799380.1"/>
    <property type="molecule type" value="Genomic_DNA"/>
</dbReference>
<evidence type="ECO:0000256" key="1">
    <source>
        <dbReference type="SAM" id="MobiDB-lite"/>
    </source>
</evidence>
<dbReference type="PANTHER" id="PTHR15960:SF5">
    <property type="entry name" value="LD44032P"/>
    <property type="match status" value="1"/>
</dbReference>
<dbReference type="Proteomes" id="UP001346149">
    <property type="component" value="Unassembled WGS sequence"/>
</dbReference>